<protein>
    <submittedName>
        <fullName evidence="1">Uncharacterized protein</fullName>
    </submittedName>
</protein>
<dbReference type="AlphaFoldDB" id="A0AAD8B7H5"/>
<proteinExistence type="predicted"/>
<comment type="caution">
    <text evidence="1">The sequence shown here is derived from an EMBL/GenBank/DDBJ whole genome shotgun (WGS) entry which is preliminary data.</text>
</comment>
<reference evidence="1" key="2">
    <citation type="submission" date="2023-04" db="EMBL/GenBank/DDBJ databases">
        <authorList>
            <person name="Bu L."/>
            <person name="Lu L."/>
            <person name="Laidemitt M.R."/>
            <person name="Zhang S.M."/>
            <person name="Mutuku M."/>
            <person name="Mkoji G."/>
            <person name="Steinauer M."/>
            <person name="Loker E.S."/>
        </authorList>
    </citation>
    <scope>NUCLEOTIDE SEQUENCE</scope>
    <source>
        <strain evidence="1">KasaAsao</strain>
        <tissue evidence="1">Whole Snail</tissue>
    </source>
</reference>
<evidence type="ECO:0000313" key="2">
    <source>
        <dbReference type="Proteomes" id="UP001233172"/>
    </source>
</evidence>
<name>A0AAD8B7H5_BIOPF</name>
<sequence length="98" mass="11570">MRRSQVPKSEKSSWHLNMERNQGSQYGMIPGISICGTRGELRNYNSGRFQETRPGQVFWCFHGAQQKLFFLPQVVPYAKYWKETKKYTCNSERMNISQ</sequence>
<reference evidence="1" key="1">
    <citation type="journal article" date="2023" name="PLoS Negl. Trop. Dis.">
        <title>A genome sequence for Biomphalaria pfeifferi, the major vector snail for the human-infecting parasite Schistosoma mansoni.</title>
        <authorList>
            <person name="Bu L."/>
            <person name="Lu L."/>
            <person name="Laidemitt M.R."/>
            <person name="Zhang S.M."/>
            <person name="Mutuku M."/>
            <person name="Mkoji G."/>
            <person name="Steinauer M."/>
            <person name="Loker E.S."/>
        </authorList>
    </citation>
    <scope>NUCLEOTIDE SEQUENCE</scope>
    <source>
        <strain evidence="1">KasaAsao</strain>
    </source>
</reference>
<keyword evidence="2" id="KW-1185">Reference proteome</keyword>
<evidence type="ECO:0000313" key="1">
    <source>
        <dbReference type="EMBL" id="KAK0049482.1"/>
    </source>
</evidence>
<organism evidence="1 2">
    <name type="scientific">Biomphalaria pfeifferi</name>
    <name type="common">Bloodfluke planorb</name>
    <name type="synonym">Freshwater snail</name>
    <dbReference type="NCBI Taxonomy" id="112525"/>
    <lineage>
        <taxon>Eukaryota</taxon>
        <taxon>Metazoa</taxon>
        <taxon>Spiralia</taxon>
        <taxon>Lophotrochozoa</taxon>
        <taxon>Mollusca</taxon>
        <taxon>Gastropoda</taxon>
        <taxon>Heterobranchia</taxon>
        <taxon>Euthyneura</taxon>
        <taxon>Panpulmonata</taxon>
        <taxon>Hygrophila</taxon>
        <taxon>Lymnaeoidea</taxon>
        <taxon>Planorbidae</taxon>
        <taxon>Biomphalaria</taxon>
    </lineage>
</organism>
<accession>A0AAD8B7H5</accession>
<dbReference type="Proteomes" id="UP001233172">
    <property type="component" value="Unassembled WGS sequence"/>
</dbReference>
<gene>
    <name evidence="1" type="ORF">Bpfe_021018</name>
</gene>
<dbReference type="EMBL" id="JASAOG010000125">
    <property type="protein sequence ID" value="KAK0049482.1"/>
    <property type="molecule type" value="Genomic_DNA"/>
</dbReference>